<evidence type="ECO:0000313" key="1">
    <source>
        <dbReference type="EMBL" id="KAH8006564.1"/>
    </source>
</evidence>
<sequence length="321" mass="32785">MAVSGDSATRGRCNSGEEKSPEAAAAAAARVAAGDGALGADCNGCCAPAGPEDPERRRAPRGWWRGAGGDPRLRARCKLCWAVGAGGLALLLALRLAKEEDPEDGEGAAPGGRWCPRPGSAGLCCCCCCLLAAYCWLGWDLVRAALRLRTAALLLAACCAGEALAQLAPGTAAEETRLCVAACGGLLLLGCLAAALGGLGVPRGAPLLLLALPGAVRLCAPLSWPPWSPCLASLLALAGILYARRHAWPGKREEEAEAGRGAEGAGLAAAAPPVPVWKRRRRSSSMIAAEMAGCGSKSHRRTSLPCIPREQVSVSQLIASE</sequence>
<dbReference type="EMBL" id="CM037619">
    <property type="protein sequence ID" value="KAH8006564.1"/>
    <property type="molecule type" value="Genomic_DNA"/>
</dbReference>
<reference evidence="1" key="1">
    <citation type="submission" date="2021-08" db="EMBL/GenBank/DDBJ databases">
        <title>The first chromosome-level gecko genome reveals the dynamic sex chromosomes of Neotropical dwarf geckos (Sphaerodactylidae: Sphaerodactylus).</title>
        <authorList>
            <person name="Pinto B.J."/>
            <person name="Keating S.E."/>
            <person name="Gamble T."/>
        </authorList>
    </citation>
    <scope>NUCLEOTIDE SEQUENCE</scope>
    <source>
        <strain evidence="1">TG3544</strain>
    </source>
</reference>
<comment type="caution">
    <text evidence="1">The sequence shown here is derived from an EMBL/GenBank/DDBJ whole genome shotgun (WGS) entry which is preliminary data.</text>
</comment>
<dbReference type="Proteomes" id="UP000827872">
    <property type="component" value="Linkage Group LG06"/>
</dbReference>
<gene>
    <name evidence="1" type="ORF">K3G42_008618</name>
</gene>
<protein>
    <submittedName>
        <fullName evidence="1">Uncharacterized protein</fullName>
    </submittedName>
</protein>
<accession>A0ACB8FMH9</accession>
<keyword evidence="2" id="KW-1185">Reference proteome</keyword>
<proteinExistence type="predicted"/>
<evidence type="ECO:0000313" key="2">
    <source>
        <dbReference type="Proteomes" id="UP000827872"/>
    </source>
</evidence>
<name>A0ACB8FMH9_9SAUR</name>
<organism evidence="1 2">
    <name type="scientific">Sphaerodactylus townsendi</name>
    <dbReference type="NCBI Taxonomy" id="933632"/>
    <lineage>
        <taxon>Eukaryota</taxon>
        <taxon>Metazoa</taxon>
        <taxon>Chordata</taxon>
        <taxon>Craniata</taxon>
        <taxon>Vertebrata</taxon>
        <taxon>Euteleostomi</taxon>
        <taxon>Lepidosauria</taxon>
        <taxon>Squamata</taxon>
        <taxon>Bifurcata</taxon>
        <taxon>Gekkota</taxon>
        <taxon>Sphaerodactylidae</taxon>
        <taxon>Sphaerodactylus</taxon>
    </lineage>
</organism>